<evidence type="ECO:0000256" key="3">
    <source>
        <dbReference type="ARBA" id="ARBA00022771"/>
    </source>
</evidence>
<dbReference type="EnsemblMetazoa" id="Aqu2.1.25302_001">
    <property type="protein sequence ID" value="Aqu2.1.25302_001"/>
    <property type="gene ID" value="Aqu2.1.25302"/>
</dbReference>
<dbReference type="eggNOG" id="KOG1121">
    <property type="taxonomic scope" value="Eukaryota"/>
</dbReference>
<dbReference type="InterPro" id="IPR012337">
    <property type="entry name" value="RNaseH-like_sf"/>
</dbReference>
<keyword evidence="5" id="KW-0805">Transcription regulation</keyword>
<gene>
    <name evidence="11" type="primary">100634028</name>
</gene>
<dbReference type="GO" id="GO:0008270">
    <property type="term" value="F:zinc ion binding"/>
    <property type="evidence" value="ECO:0007669"/>
    <property type="project" value="UniProtKB-KW"/>
</dbReference>
<evidence type="ECO:0000256" key="7">
    <source>
        <dbReference type="ARBA" id="ARBA00023163"/>
    </source>
</evidence>
<keyword evidence="4" id="KW-0862">Zinc</keyword>
<dbReference type="GO" id="GO:0005634">
    <property type="term" value="C:nucleus"/>
    <property type="evidence" value="ECO:0007669"/>
    <property type="project" value="UniProtKB-SubCell"/>
</dbReference>
<feature type="domain" description="BED-type" evidence="10">
    <location>
        <begin position="5"/>
        <end position="59"/>
    </location>
</feature>
<keyword evidence="12" id="KW-1185">Reference proteome</keyword>
<evidence type="ECO:0000256" key="4">
    <source>
        <dbReference type="ARBA" id="ARBA00022833"/>
    </source>
</evidence>
<dbReference type="PANTHER" id="PTHR46481:SF10">
    <property type="entry name" value="ZINC FINGER BED DOMAIN-CONTAINING PROTEIN 39"/>
    <property type="match status" value="1"/>
</dbReference>
<dbReference type="EnsemblMetazoa" id="XM_003388358.1">
    <property type="protein sequence ID" value="XP_003388406.1"/>
    <property type="gene ID" value="LOC100634028"/>
</dbReference>
<keyword evidence="6" id="KW-0238">DNA-binding</keyword>
<keyword evidence="8" id="KW-0539">Nucleus</keyword>
<evidence type="ECO:0000259" key="10">
    <source>
        <dbReference type="PROSITE" id="PS50808"/>
    </source>
</evidence>
<reference evidence="11" key="2">
    <citation type="submission" date="2017-05" db="UniProtKB">
        <authorList>
            <consortium name="EnsemblMetazoa"/>
        </authorList>
    </citation>
    <scope>IDENTIFICATION</scope>
</reference>
<dbReference type="Gene3D" id="1.10.10.1070">
    <property type="entry name" value="Zinc finger, BED domain-containing"/>
    <property type="match status" value="1"/>
</dbReference>
<evidence type="ECO:0000256" key="6">
    <source>
        <dbReference type="ARBA" id="ARBA00023125"/>
    </source>
</evidence>
<dbReference type="InterPro" id="IPR036236">
    <property type="entry name" value="Znf_C2H2_sf"/>
</dbReference>
<comment type="subcellular location">
    <subcellularLocation>
        <location evidence="1">Nucleus</location>
    </subcellularLocation>
</comment>
<evidence type="ECO:0000313" key="11">
    <source>
        <dbReference type="EnsemblMetazoa" id="Aqu2.1.25302_001"/>
    </source>
</evidence>
<dbReference type="GO" id="GO:0003677">
    <property type="term" value="F:DNA binding"/>
    <property type="evidence" value="ECO:0007669"/>
    <property type="project" value="UniProtKB-KW"/>
</dbReference>
<dbReference type="GO" id="GO:0009791">
    <property type="term" value="P:post-embryonic development"/>
    <property type="evidence" value="ECO:0007669"/>
    <property type="project" value="UniProtKB-ARBA"/>
</dbReference>
<sequence length="597" mass="67550">MATKRTRSSVWNHFEKADDPEYAVCLVQGCKTKIKQSCGNTSNLLKHLKTKHGKEHQECMDEMKASTEKRRKTTVDLQPTLAQTLSSTTPYPKDSARKQKLDKAVMSMIITDLQPMSIVSDPGFQNLVETLDKRYVLPSRPTITRRLPELYSEVKAKLQTELDKSATHIAVTTDIWTSLQTKSYCCVTAHYITPAWELKSVLLETFEFNTEHTASHIAAELNRVTTGWNINGKIICAVTDNASNMVAAIRETGWRHLPCFAHSLSLVVQDAMKADEDLYIIKNKCKDIVSHFHRSAKSSDRLRNVQKQLEAPEHKLVQEVCTRWNSTYLMFERYVKQHEAITAALCFLGHNDLCLSTDEVTKISHANSVLAPFLEATENISGDHYVSVSMILPLKKLLHQQSSSQQSSSTLAKILADEIHRRFSSLETSYVTSATALLDPRFKKIPFSSSTYIEQTTNRIVGEMAALPTTADSLPDDQSESDAHVTSSSLWSSFDEKVAQSTSHRTPATECIIEIRRYFEEPNIERSFNPLEWWKANAIRFPRLSKIAAKYLCIPGSSVPSERLFSKAGQLVSERRNRIKPKNIDMILFLNHNIKLV</sequence>
<accession>A0A1X7UCW0</accession>
<evidence type="ECO:0000313" key="12">
    <source>
        <dbReference type="Proteomes" id="UP000007879"/>
    </source>
</evidence>
<dbReference type="OMA" id="SEMIHGN"/>
<dbReference type="PANTHER" id="PTHR46481">
    <property type="entry name" value="ZINC FINGER BED DOMAIN-CONTAINING PROTEIN 4"/>
    <property type="match status" value="1"/>
</dbReference>
<keyword evidence="7" id="KW-0804">Transcription</keyword>
<dbReference type="SUPFAM" id="SSF53098">
    <property type="entry name" value="Ribonuclease H-like"/>
    <property type="match status" value="1"/>
</dbReference>
<proteinExistence type="predicted"/>
<dbReference type="InterPro" id="IPR003656">
    <property type="entry name" value="Znf_BED"/>
</dbReference>
<reference evidence="12" key="1">
    <citation type="journal article" date="2010" name="Nature">
        <title>The Amphimedon queenslandica genome and the evolution of animal complexity.</title>
        <authorList>
            <person name="Srivastava M."/>
            <person name="Simakov O."/>
            <person name="Chapman J."/>
            <person name="Fahey B."/>
            <person name="Gauthier M.E."/>
            <person name="Mitros T."/>
            <person name="Richards G.S."/>
            <person name="Conaco C."/>
            <person name="Dacre M."/>
            <person name="Hellsten U."/>
            <person name="Larroux C."/>
            <person name="Putnam N.H."/>
            <person name="Stanke M."/>
            <person name="Adamska M."/>
            <person name="Darling A."/>
            <person name="Degnan S.M."/>
            <person name="Oakley T.H."/>
            <person name="Plachetzki D.C."/>
            <person name="Zhai Y."/>
            <person name="Adamski M."/>
            <person name="Calcino A."/>
            <person name="Cummins S.F."/>
            <person name="Goodstein D.M."/>
            <person name="Harris C."/>
            <person name="Jackson D.J."/>
            <person name="Leys S.P."/>
            <person name="Shu S."/>
            <person name="Woodcroft B.J."/>
            <person name="Vervoort M."/>
            <person name="Kosik K.S."/>
            <person name="Manning G."/>
            <person name="Degnan B.M."/>
            <person name="Rokhsar D.S."/>
        </authorList>
    </citation>
    <scope>NUCLEOTIDE SEQUENCE [LARGE SCALE GENOMIC DNA]</scope>
</reference>
<keyword evidence="2" id="KW-0479">Metal-binding</keyword>
<dbReference type="SMART" id="SM00614">
    <property type="entry name" value="ZnF_BED"/>
    <property type="match status" value="1"/>
</dbReference>
<evidence type="ECO:0000256" key="8">
    <source>
        <dbReference type="ARBA" id="ARBA00023242"/>
    </source>
</evidence>
<evidence type="ECO:0000256" key="1">
    <source>
        <dbReference type="ARBA" id="ARBA00004123"/>
    </source>
</evidence>
<dbReference type="InterPro" id="IPR008906">
    <property type="entry name" value="HATC_C_dom"/>
</dbReference>
<evidence type="ECO:0000256" key="9">
    <source>
        <dbReference type="PROSITE-ProRule" id="PRU00027"/>
    </source>
</evidence>
<dbReference type="AlphaFoldDB" id="A0A1X7UCW0"/>
<organism evidence="11">
    <name type="scientific">Amphimedon queenslandica</name>
    <name type="common">Sponge</name>
    <dbReference type="NCBI Taxonomy" id="400682"/>
    <lineage>
        <taxon>Eukaryota</taxon>
        <taxon>Metazoa</taxon>
        <taxon>Porifera</taxon>
        <taxon>Demospongiae</taxon>
        <taxon>Heteroscleromorpha</taxon>
        <taxon>Haplosclerida</taxon>
        <taxon>Niphatidae</taxon>
        <taxon>Amphimedon</taxon>
    </lineage>
</organism>
<dbReference type="SUPFAM" id="SSF57667">
    <property type="entry name" value="beta-beta-alpha zinc fingers"/>
    <property type="match status" value="1"/>
</dbReference>
<dbReference type="InParanoid" id="A0A1X7UCW0"/>
<evidence type="ECO:0000256" key="5">
    <source>
        <dbReference type="ARBA" id="ARBA00023015"/>
    </source>
</evidence>
<protein>
    <recommendedName>
        <fullName evidence="10">BED-type domain-containing protein</fullName>
    </recommendedName>
</protein>
<dbReference type="Proteomes" id="UP000007879">
    <property type="component" value="Unassembled WGS sequence"/>
</dbReference>
<dbReference type="SUPFAM" id="SSF140996">
    <property type="entry name" value="Hermes dimerisation domain"/>
    <property type="match status" value="1"/>
</dbReference>
<dbReference type="Pfam" id="PF02892">
    <property type="entry name" value="zf-BED"/>
    <property type="match status" value="1"/>
</dbReference>
<evidence type="ECO:0000256" key="2">
    <source>
        <dbReference type="ARBA" id="ARBA00022723"/>
    </source>
</evidence>
<dbReference type="KEGG" id="aqu:100634028"/>
<dbReference type="OrthoDB" id="1607513at2759"/>
<dbReference type="Pfam" id="PF05699">
    <property type="entry name" value="Dimer_Tnp_hAT"/>
    <property type="match status" value="1"/>
</dbReference>
<name>A0A1X7UCW0_AMPQE</name>
<dbReference type="PROSITE" id="PS50808">
    <property type="entry name" value="ZF_BED"/>
    <property type="match status" value="1"/>
</dbReference>
<keyword evidence="3 9" id="KW-0863">Zinc-finger</keyword>
<dbReference type="InterPro" id="IPR052035">
    <property type="entry name" value="ZnF_BED_domain_contain"/>
</dbReference>
<dbReference type="GO" id="GO:0046983">
    <property type="term" value="F:protein dimerization activity"/>
    <property type="evidence" value="ECO:0007669"/>
    <property type="project" value="InterPro"/>
</dbReference>